<feature type="non-terminal residue" evidence="6">
    <location>
        <position position="1"/>
    </location>
</feature>
<proteinExistence type="inferred from homology"/>
<dbReference type="InterPro" id="IPR016181">
    <property type="entry name" value="Acyl_CoA_acyltransferase"/>
</dbReference>
<keyword evidence="3" id="KW-0808">Transferase</keyword>
<dbReference type="GO" id="GO:0010484">
    <property type="term" value="F:histone H3 acetyltransferase activity"/>
    <property type="evidence" value="ECO:0007669"/>
    <property type="project" value="TreeGrafter"/>
</dbReference>
<dbReference type="PANTHER" id="PTHR10615">
    <property type="entry name" value="HISTONE ACETYLTRANSFERASE"/>
    <property type="match status" value="1"/>
</dbReference>
<evidence type="ECO:0000259" key="5">
    <source>
        <dbReference type="PROSITE" id="PS51726"/>
    </source>
</evidence>
<evidence type="ECO:0000256" key="3">
    <source>
        <dbReference type="ARBA" id="ARBA00022679"/>
    </source>
</evidence>
<gene>
    <name evidence="6" type="ORF">YQE_12025</name>
</gene>
<evidence type="ECO:0000256" key="1">
    <source>
        <dbReference type="ARBA" id="ARBA00010107"/>
    </source>
</evidence>
<dbReference type="GO" id="GO:0005634">
    <property type="term" value="C:nucleus"/>
    <property type="evidence" value="ECO:0007669"/>
    <property type="project" value="TreeGrafter"/>
</dbReference>
<protein>
    <recommendedName>
        <fullName evidence="2">histone acetyltransferase</fullName>
        <ecNumber evidence="2">2.3.1.48</ecNumber>
    </recommendedName>
</protein>
<dbReference type="Pfam" id="PF17772">
    <property type="entry name" value="zf-MYST"/>
    <property type="match status" value="1"/>
</dbReference>
<dbReference type="FunFam" id="3.30.60.60:FF:000001">
    <property type="entry name" value="Histone acetyltransferase"/>
    <property type="match status" value="1"/>
</dbReference>
<feature type="domain" description="MYST-type HAT" evidence="5">
    <location>
        <begin position="58"/>
        <end position="155"/>
    </location>
</feature>
<evidence type="ECO:0000256" key="4">
    <source>
        <dbReference type="ARBA" id="ARBA00022990"/>
    </source>
</evidence>
<dbReference type="Gene3D" id="3.30.60.60">
    <property type="entry name" value="N-acetyl transferase-like"/>
    <property type="match status" value="1"/>
</dbReference>
<dbReference type="GO" id="GO:0003712">
    <property type="term" value="F:transcription coregulator activity"/>
    <property type="evidence" value="ECO:0007669"/>
    <property type="project" value="TreeGrafter"/>
</dbReference>
<dbReference type="GO" id="GO:0003682">
    <property type="term" value="F:chromatin binding"/>
    <property type="evidence" value="ECO:0007669"/>
    <property type="project" value="TreeGrafter"/>
</dbReference>
<dbReference type="PROSITE" id="PS51726">
    <property type="entry name" value="MYST_HAT"/>
    <property type="match status" value="1"/>
</dbReference>
<reference evidence="6" key="1">
    <citation type="journal article" date="2013" name="Genome Biol.">
        <title>Draft genome of the mountain pine beetle, Dendroctonus ponderosae Hopkins, a major forest pest.</title>
        <authorList>
            <person name="Keeling C.I."/>
            <person name="Yuen M.M."/>
            <person name="Liao N.Y."/>
            <person name="Docking T.R."/>
            <person name="Chan S.K."/>
            <person name="Taylor G.A."/>
            <person name="Palmquist D.L."/>
            <person name="Jackman S.D."/>
            <person name="Nguyen A."/>
            <person name="Li M."/>
            <person name="Henderson H."/>
            <person name="Janes J.K."/>
            <person name="Zhao Y."/>
            <person name="Pandoh P."/>
            <person name="Moore R."/>
            <person name="Sperling F.A."/>
            <person name="Huber D.P."/>
            <person name="Birol I."/>
            <person name="Jones S.J."/>
            <person name="Bohlmann J."/>
        </authorList>
    </citation>
    <scope>NUCLEOTIDE SEQUENCE</scope>
</reference>
<dbReference type="HOGENOM" id="CLU_1697340_0_0_1"/>
<comment type="similarity">
    <text evidence="1">Belongs to the MYST (SAS/MOZ) family.</text>
</comment>
<name>N6TXU8_DENPD</name>
<dbReference type="InterPro" id="IPR050603">
    <property type="entry name" value="MYST_HAT"/>
</dbReference>
<sequence>MKDDIKPLQLPPGCNHKDLELFKEAREKANAQTAALLEADERANQSMMLSSPSKLMQQQPRNPGAIEFGKYEIQTWYSSPFPQEYARLPKLFLCEFCLKYTKSKAGKDIKTSALGDIHRQLKYTDVATYPSLKLMATYYPGKKDNQAHQKNLCQI</sequence>
<dbReference type="AlphaFoldDB" id="N6TXU8"/>
<organism evidence="6">
    <name type="scientific">Dendroctonus ponderosae</name>
    <name type="common">Mountain pine beetle</name>
    <dbReference type="NCBI Taxonomy" id="77166"/>
    <lineage>
        <taxon>Eukaryota</taxon>
        <taxon>Metazoa</taxon>
        <taxon>Ecdysozoa</taxon>
        <taxon>Arthropoda</taxon>
        <taxon>Hexapoda</taxon>
        <taxon>Insecta</taxon>
        <taxon>Pterygota</taxon>
        <taxon>Neoptera</taxon>
        <taxon>Endopterygota</taxon>
        <taxon>Coleoptera</taxon>
        <taxon>Polyphaga</taxon>
        <taxon>Cucujiformia</taxon>
        <taxon>Curculionidae</taxon>
        <taxon>Scolytinae</taxon>
        <taxon>Dendroctonus</taxon>
    </lineage>
</organism>
<dbReference type="EMBL" id="KB741277">
    <property type="protein sequence ID" value="ENN71092.1"/>
    <property type="molecule type" value="Genomic_DNA"/>
</dbReference>
<keyword evidence="4" id="KW-0007">Acetylation</keyword>
<dbReference type="InterPro" id="IPR002717">
    <property type="entry name" value="HAT_MYST-type"/>
</dbReference>
<evidence type="ECO:0000313" key="6">
    <source>
        <dbReference type="EMBL" id="ENN71092.1"/>
    </source>
</evidence>
<evidence type="ECO:0000256" key="2">
    <source>
        <dbReference type="ARBA" id="ARBA00013184"/>
    </source>
</evidence>
<dbReference type="GO" id="GO:0006357">
    <property type="term" value="P:regulation of transcription by RNA polymerase II"/>
    <property type="evidence" value="ECO:0007669"/>
    <property type="project" value="TreeGrafter"/>
</dbReference>
<dbReference type="OrthoDB" id="787137at2759"/>
<accession>N6TXU8</accession>
<dbReference type="InterPro" id="IPR040706">
    <property type="entry name" value="Zf-MYST"/>
</dbReference>
<dbReference type="SUPFAM" id="SSF55729">
    <property type="entry name" value="Acyl-CoA N-acyltransferases (Nat)"/>
    <property type="match status" value="1"/>
</dbReference>
<dbReference type="GO" id="GO:0070776">
    <property type="term" value="C:MOZ/MORF histone acetyltransferase complex"/>
    <property type="evidence" value="ECO:0007669"/>
    <property type="project" value="TreeGrafter"/>
</dbReference>
<dbReference type="EC" id="2.3.1.48" evidence="2"/>
<dbReference type="PANTHER" id="PTHR10615:SF217">
    <property type="entry name" value="HISTONE ACETYLTRANSFERASE"/>
    <property type="match status" value="1"/>
</dbReference>